<dbReference type="Gene3D" id="3.30.450.40">
    <property type="match status" value="1"/>
</dbReference>
<dbReference type="RefSeq" id="WP_013148187.1">
    <property type="nucleotide sequence ID" value="NC_014207.1"/>
</dbReference>
<gene>
    <name evidence="11" type="ordered locus">M301_1495</name>
</gene>
<dbReference type="PANTHER" id="PTHR44757">
    <property type="entry name" value="DIGUANYLATE CYCLASE DGCP"/>
    <property type="match status" value="1"/>
</dbReference>
<dbReference type="Gene3D" id="3.30.450.350">
    <property type="entry name" value="CHASE domain"/>
    <property type="match status" value="1"/>
</dbReference>
<dbReference type="Gene3D" id="3.30.450.20">
    <property type="entry name" value="PAS domain"/>
    <property type="match status" value="5"/>
</dbReference>
<keyword evidence="12" id="KW-1185">Reference proteome</keyword>
<dbReference type="EMBL" id="CP002056">
    <property type="protein sequence ID" value="ADI29875.1"/>
    <property type="molecule type" value="Genomic_DNA"/>
</dbReference>
<dbReference type="Gene3D" id="3.30.70.270">
    <property type="match status" value="1"/>
</dbReference>
<dbReference type="SMART" id="SM00086">
    <property type="entry name" value="PAC"/>
    <property type="match status" value="5"/>
</dbReference>
<dbReference type="Pfam" id="PF13426">
    <property type="entry name" value="PAS_9"/>
    <property type="match status" value="3"/>
</dbReference>
<dbReference type="InterPro" id="IPR006189">
    <property type="entry name" value="CHASE_dom"/>
</dbReference>
<dbReference type="eggNOG" id="COG2202">
    <property type="taxonomic scope" value="Bacteria"/>
</dbReference>
<dbReference type="CDD" id="cd00130">
    <property type="entry name" value="PAS"/>
    <property type="match status" value="4"/>
</dbReference>
<feature type="domain" description="PAC" evidence="7">
    <location>
        <begin position="987"/>
        <end position="1039"/>
    </location>
</feature>
<dbReference type="SMART" id="SM00052">
    <property type="entry name" value="EAL"/>
    <property type="match status" value="1"/>
</dbReference>
<dbReference type="OrthoDB" id="9813903at2"/>
<evidence type="ECO:0000259" key="6">
    <source>
        <dbReference type="PROSITE" id="PS50112"/>
    </source>
</evidence>
<dbReference type="HOGENOM" id="CLU_000445_41_0_4"/>
<dbReference type="FunFam" id="3.20.20.450:FF:000001">
    <property type="entry name" value="Cyclic di-GMP phosphodiesterase yahA"/>
    <property type="match status" value="1"/>
</dbReference>
<dbReference type="InterPro" id="IPR029787">
    <property type="entry name" value="Nucleotide_cyclase"/>
</dbReference>
<proteinExistence type="predicted"/>
<dbReference type="InterPro" id="IPR001610">
    <property type="entry name" value="PAC"/>
</dbReference>
<dbReference type="STRING" id="666681.M301_1495"/>
<dbReference type="eggNOG" id="COG3614">
    <property type="taxonomic scope" value="Bacteria"/>
</dbReference>
<evidence type="ECO:0000259" key="8">
    <source>
        <dbReference type="PROSITE" id="PS50839"/>
    </source>
</evidence>
<dbReference type="Pfam" id="PF08448">
    <property type="entry name" value="PAS_4"/>
    <property type="match status" value="1"/>
</dbReference>
<dbReference type="KEGG" id="meh:M301_1495"/>
<dbReference type="NCBIfam" id="TIGR00254">
    <property type="entry name" value="GGDEF"/>
    <property type="match status" value="1"/>
</dbReference>
<dbReference type="InterPro" id="IPR000160">
    <property type="entry name" value="GGDEF_dom"/>
</dbReference>
<dbReference type="Pfam" id="PF00563">
    <property type="entry name" value="EAL"/>
    <property type="match status" value="1"/>
</dbReference>
<sequence>MVSWNKKRLLDLVKTRLAPWLISAMVLLVGLIITAVLWREANKNHTENLNAALEYAADQTQTNILARLHAYETVMRGVKGFIDGSESVTVSEFRSYVDALKIHEKKTGVLGIGLVTIVPYADKTRHLEEIRKLGLPNYKIRPEGNRQVYAPIIRMEPMAGDNIKALGLDVFAVPIARAAMERARDSNEVAISNHFTLVQDAGKSNVFSFVMYLPIFKAGARLDTLSAKRTNIKGWVDVPFRINDLMAGLKGEFDQDIGLEIHDGNTVSGQSLMYRSATKSPKYSIAEGMLQTKRQLDFAGHTWTLLLNTTPEFELRVTNLHQSKIIAGAGFALSLMLALLAWVLVKGQQVAKNRYLKLFKQSGSGILVLNQEHRILDANPAALEMFGYQREEFLSLHLPRVLVDAEVERVNPVLESMMAGESHTGEWVHVRKDGTKFMAEVNARKLDDHTYFAILHNLTNRKKNEHRILRLNNLYQALSETNQAIVRMSDENDLFPLACKCAVKFGGMQTAWVGVLDEESKLILPVATYGHGLDFLESLQISSRADIQEGQGPSGTAFRENHYVVVNNFLEDPLTQPWRAYSHQYGWKALGAFPIARNGKPFAIFIVYSPEIDAFDQETIALLNEMTSDISFALDNFDREAQRRLAQDKLQLAQLEAAESRDRYRDLYEFAPIGYLSISKHGMITEVNWKVTSMLGVKRGELNEQHFSQFVIDEEKSRWQKLFLSMQDLDGGEELNFDIKLTHVSGAIITANLNCLRMDDDAEQPILRVAMLDVTQLKHTEEEKQRSDVRLQAIIDAIPDLLFEIDIHGRYFSAHSPSKHLLPVPPEALIGKTVREVMPEGAANIVMSAISEAYDTDRSQGRQFELTLPGGKFWFELSVAKKPKVAGEDIRFILLSRDVTERKQSELKLLESSASLAKAQASAHLGSWELDLTTMVGSWSDENFRLYDLDPELGTPSFAEYLELIHPDDRDLVTDIQRQLATLIGSIQFESRTNPSLGAVRTLSNSIKVIRDASGRAIRATGTSLDITERKLAELEFRIAATAFESQEGMMVTDVNKIILRVNKAFTKISGYTAEEAVGQTPRLVSSGHHHEDFYASMWQNIDASGYWEGEVWNRRKNGEVYPQHLTITAVMGDNGIVTNYVATFTDVTLRNAAEAEINHLAFYDVLTRLPNRRLLIDRLNHALSAGARLGWGGALLFLDLDHFKTLNDTLGHDVGDLLLRQVADRLTDCVREGDTVARLGGDEFVVMLEDLSKHPLEAAGQAETIANKILISISQPYQLGASAYQTTASIGVVLFSENEHSQDVLLKHADIAMYQAKKMGRNTLCFFDPNMQEAINMRAALEVDLRKALDNNQFELYYQVQVDRLGKALGAEALIRWIHPERGLVSPLEFIPLAEETGLILPIGQWVLETACAQLKAWQTKRQTQALTLSINVSAKQFYQNTFAKQVQAAVKHSGINPIRLKLELTESIMLENIEATITKMMELKNIGVNFSLDDFGTGYSSLQYLKLLPLYQLKIDRSFVREIAIDTSDQAIVRTVIAMAETLNLDVIAEGVETDEQRELLMNCGCNAYQGFLFGRPMPIAQFNLALKP</sequence>
<feature type="domain" description="PAS" evidence="6">
    <location>
        <begin position="1050"/>
        <end position="1093"/>
    </location>
</feature>
<feature type="transmembrane region" description="Helical" evidence="5">
    <location>
        <begin position="325"/>
        <end position="345"/>
    </location>
</feature>
<dbReference type="CDD" id="cd01948">
    <property type="entry name" value="EAL"/>
    <property type="match status" value="1"/>
</dbReference>
<dbReference type="GO" id="GO:0003824">
    <property type="term" value="F:catalytic activity"/>
    <property type="evidence" value="ECO:0007669"/>
    <property type="project" value="UniProtKB-ARBA"/>
</dbReference>
<dbReference type="PANTHER" id="PTHR44757:SF2">
    <property type="entry name" value="BIOFILM ARCHITECTURE MAINTENANCE PROTEIN MBAA"/>
    <property type="match status" value="1"/>
</dbReference>
<dbReference type="Pfam" id="PF03924">
    <property type="entry name" value="CHASE"/>
    <property type="match status" value="1"/>
</dbReference>
<keyword evidence="4 5" id="KW-0472">Membrane</keyword>
<dbReference type="NCBIfam" id="TIGR00229">
    <property type="entry name" value="sensory_box"/>
    <property type="match status" value="4"/>
</dbReference>
<dbReference type="InterPro" id="IPR013656">
    <property type="entry name" value="PAS_4"/>
</dbReference>
<dbReference type="Proteomes" id="UP000000383">
    <property type="component" value="Chromosome"/>
</dbReference>
<accession>D7DIJ0</accession>
<keyword evidence="2 5" id="KW-0812">Transmembrane</keyword>
<organism evidence="11 12">
    <name type="scientific">Methylotenera versatilis (strain 301)</name>
    <dbReference type="NCBI Taxonomy" id="666681"/>
    <lineage>
        <taxon>Bacteria</taxon>
        <taxon>Pseudomonadati</taxon>
        <taxon>Pseudomonadota</taxon>
        <taxon>Betaproteobacteria</taxon>
        <taxon>Nitrosomonadales</taxon>
        <taxon>Methylophilaceae</taxon>
        <taxon>Methylotenera</taxon>
    </lineage>
</organism>
<dbReference type="SUPFAM" id="SSF55785">
    <property type="entry name" value="PYP-like sensor domain (PAS domain)"/>
    <property type="match status" value="5"/>
</dbReference>
<reference evidence="11 12" key="2">
    <citation type="journal article" date="2011" name="J. Bacteriol.">
        <title>Genomes of three methylotrophs from a single niche uncover genetic and metabolic divergence of Methylophilaceae.</title>
        <authorList>
            <person name="Lapidus A."/>
            <person name="Clum A."/>
            <person name="Labutti K."/>
            <person name="Kaluzhnaya M.G."/>
            <person name="Lim S."/>
            <person name="Beck D.A."/>
            <person name="Glavina Del Rio T."/>
            <person name="Nolan M."/>
            <person name="Mavromatis K."/>
            <person name="Huntemann M."/>
            <person name="Lucas S."/>
            <person name="Lidstrom M.E."/>
            <person name="Ivanova N."/>
            <person name="Chistoserdova L."/>
        </authorList>
    </citation>
    <scope>NUCLEOTIDE SEQUENCE [LARGE SCALE GENOMIC DNA]</scope>
    <source>
        <strain evidence="11 12">301</strain>
    </source>
</reference>
<dbReference type="CDD" id="cd01949">
    <property type="entry name" value="GGDEF"/>
    <property type="match status" value="1"/>
</dbReference>
<dbReference type="GO" id="GO:0016020">
    <property type="term" value="C:membrane"/>
    <property type="evidence" value="ECO:0007669"/>
    <property type="project" value="UniProtKB-SubCell"/>
</dbReference>
<dbReference type="InterPro" id="IPR042240">
    <property type="entry name" value="CHASE_sf"/>
</dbReference>
<dbReference type="PROSITE" id="PS50113">
    <property type="entry name" value="PAC"/>
    <property type="match status" value="3"/>
</dbReference>
<dbReference type="SUPFAM" id="SSF55781">
    <property type="entry name" value="GAF domain-like"/>
    <property type="match status" value="1"/>
</dbReference>
<evidence type="ECO:0000256" key="2">
    <source>
        <dbReference type="ARBA" id="ARBA00022692"/>
    </source>
</evidence>
<dbReference type="Gene3D" id="3.20.20.450">
    <property type="entry name" value="EAL domain"/>
    <property type="match status" value="1"/>
</dbReference>
<dbReference type="InterPro" id="IPR013655">
    <property type="entry name" value="PAS_fold_3"/>
</dbReference>
<dbReference type="SMART" id="SM00091">
    <property type="entry name" value="PAS"/>
    <property type="match status" value="5"/>
</dbReference>
<dbReference type="SMART" id="SM01079">
    <property type="entry name" value="CHASE"/>
    <property type="match status" value="1"/>
</dbReference>
<dbReference type="PROSITE" id="PS50839">
    <property type="entry name" value="CHASE"/>
    <property type="match status" value="1"/>
</dbReference>
<dbReference type="Pfam" id="PF00990">
    <property type="entry name" value="GGDEF"/>
    <property type="match status" value="1"/>
</dbReference>
<feature type="domain" description="PAS" evidence="6">
    <location>
        <begin position="351"/>
        <end position="421"/>
    </location>
</feature>
<dbReference type="InterPro" id="IPR000014">
    <property type="entry name" value="PAS"/>
</dbReference>
<dbReference type="PROSITE" id="PS50887">
    <property type="entry name" value="GGDEF"/>
    <property type="match status" value="1"/>
</dbReference>
<keyword evidence="3 5" id="KW-1133">Transmembrane helix</keyword>
<dbReference type="InterPro" id="IPR043128">
    <property type="entry name" value="Rev_trsase/Diguanyl_cyclase"/>
</dbReference>
<dbReference type="InterPro" id="IPR035919">
    <property type="entry name" value="EAL_sf"/>
</dbReference>
<dbReference type="eggNOG" id="COG5001">
    <property type="taxonomic scope" value="Bacteria"/>
</dbReference>
<evidence type="ECO:0000256" key="1">
    <source>
        <dbReference type="ARBA" id="ARBA00004370"/>
    </source>
</evidence>
<dbReference type="Gene3D" id="2.10.70.100">
    <property type="match status" value="1"/>
</dbReference>
<dbReference type="InterPro" id="IPR003018">
    <property type="entry name" value="GAF"/>
</dbReference>
<dbReference type="InterPro" id="IPR001633">
    <property type="entry name" value="EAL_dom"/>
</dbReference>
<dbReference type="GO" id="GO:0007165">
    <property type="term" value="P:signal transduction"/>
    <property type="evidence" value="ECO:0007669"/>
    <property type="project" value="UniProtKB-ARBA"/>
</dbReference>
<evidence type="ECO:0000259" key="7">
    <source>
        <dbReference type="PROSITE" id="PS50113"/>
    </source>
</evidence>
<dbReference type="Pfam" id="PF08447">
    <property type="entry name" value="PAS_3"/>
    <property type="match status" value="1"/>
</dbReference>
<feature type="domain" description="GGDEF" evidence="10">
    <location>
        <begin position="1192"/>
        <end position="1330"/>
    </location>
</feature>
<dbReference type="SUPFAM" id="SSF141868">
    <property type="entry name" value="EAL domain-like"/>
    <property type="match status" value="1"/>
</dbReference>
<reference evidence="12" key="1">
    <citation type="submission" date="2010-05" db="EMBL/GenBank/DDBJ databases">
        <title>Complete sequence of Methylotenera sp. 301.</title>
        <authorList>
            <person name="Lucas S."/>
            <person name="Copeland A."/>
            <person name="Lapidus A."/>
            <person name="Cheng J.-F."/>
            <person name="Bruce D."/>
            <person name="Goodwin L."/>
            <person name="Pitluck S."/>
            <person name="Clum A."/>
            <person name="Land M."/>
            <person name="Hauser L."/>
            <person name="Kyrpides N."/>
            <person name="Ivanova N."/>
            <person name="Chistoservova L."/>
            <person name="Kalyuzhnaya M."/>
            <person name="Woyke T."/>
        </authorList>
    </citation>
    <scope>NUCLEOTIDE SEQUENCE [LARGE SCALE GENOMIC DNA]</scope>
    <source>
        <strain evidence="12">301</strain>
    </source>
</reference>
<comment type="subcellular location">
    <subcellularLocation>
        <location evidence="1">Membrane</location>
    </subcellularLocation>
</comment>
<dbReference type="InterPro" id="IPR035965">
    <property type="entry name" value="PAS-like_dom_sf"/>
</dbReference>
<dbReference type="Pfam" id="PF13185">
    <property type="entry name" value="GAF_2"/>
    <property type="match status" value="1"/>
</dbReference>
<feature type="domain" description="EAL" evidence="9">
    <location>
        <begin position="1339"/>
        <end position="1591"/>
    </location>
</feature>
<name>D7DIJ0_METV0</name>
<evidence type="ECO:0000259" key="9">
    <source>
        <dbReference type="PROSITE" id="PS50883"/>
    </source>
</evidence>
<evidence type="ECO:0000256" key="3">
    <source>
        <dbReference type="ARBA" id="ARBA00022989"/>
    </source>
</evidence>
<evidence type="ECO:0000259" key="10">
    <source>
        <dbReference type="PROSITE" id="PS50887"/>
    </source>
</evidence>
<dbReference type="PROSITE" id="PS50112">
    <property type="entry name" value="PAS"/>
    <property type="match status" value="3"/>
</dbReference>
<dbReference type="PROSITE" id="PS50883">
    <property type="entry name" value="EAL"/>
    <property type="match status" value="1"/>
</dbReference>
<dbReference type="InterPro" id="IPR029016">
    <property type="entry name" value="GAF-like_dom_sf"/>
</dbReference>
<dbReference type="SUPFAM" id="SSF55073">
    <property type="entry name" value="Nucleotide cyclase"/>
    <property type="match status" value="1"/>
</dbReference>
<protein>
    <submittedName>
        <fullName evidence="11">Diguanylate cyclase/phosphodiesterase with PAS/PAC and Chase sensor(S)</fullName>
    </submittedName>
</protein>
<evidence type="ECO:0000256" key="4">
    <source>
        <dbReference type="ARBA" id="ARBA00023136"/>
    </source>
</evidence>
<feature type="transmembrane region" description="Helical" evidence="5">
    <location>
        <begin position="20"/>
        <end position="38"/>
    </location>
</feature>
<dbReference type="SMART" id="SM00267">
    <property type="entry name" value="GGDEF"/>
    <property type="match status" value="1"/>
</dbReference>
<dbReference type="InterPro" id="IPR000700">
    <property type="entry name" value="PAS-assoc_C"/>
</dbReference>
<evidence type="ECO:0000313" key="12">
    <source>
        <dbReference type="Proteomes" id="UP000000383"/>
    </source>
</evidence>
<feature type="domain" description="PAC" evidence="7">
    <location>
        <begin position="857"/>
        <end position="911"/>
    </location>
</feature>
<dbReference type="InterPro" id="IPR052155">
    <property type="entry name" value="Biofilm_reg_signaling"/>
</dbReference>
<evidence type="ECO:0000313" key="11">
    <source>
        <dbReference type="EMBL" id="ADI29875.1"/>
    </source>
</evidence>
<feature type="domain" description="PAS" evidence="6">
    <location>
        <begin position="787"/>
        <end position="857"/>
    </location>
</feature>
<feature type="domain" description="PAC" evidence="7">
    <location>
        <begin position="1108"/>
        <end position="1160"/>
    </location>
</feature>
<feature type="domain" description="CHASE" evidence="8">
    <location>
        <begin position="149"/>
        <end position="306"/>
    </location>
</feature>
<evidence type="ECO:0000256" key="5">
    <source>
        <dbReference type="SAM" id="Phobius"/>
    </source>
</evidence>